<evidence type="ECO:0000259" key="7">
    <source>
        <dbReference type="PROSITE" id="PS50011"/>
    </source>
</evidence>
<evidence type="ECO:0000256" key="3">
    <source>
        <dbReference type="ARBA" id="ARBA00022741"/>
    </source>
</evidence>
<dbReference type="PROSITE" id="PS50011">
    <property type="entry name" value="PROTEIN_KINASE_DOM"/>
    <property type="match status" value="1"/>
</dbReference>
<dbReference type="InterPro" id="IPR000719">
    <property type="entry name" value="Prot_kinase_dom"/>
</dbReference>
<keyword evidence="3" id="KW-0547">Nucleotide-binding</keyword>
<evidence type="ECO:0000256" key="2">
    <source>
        <dbReference type="ARBA" id="ARBA00022679"/>
    </source>
</evidence>
<dbReference type="CDD" id="cd05123">
    <property type="entry name" value="STKc_AGC"/>
    <property type="match status" value="1"/>
</dbReference>
<reference evidence="8 9" key="1">
    <citation type="submission" date="2019-01" db="EMBL/GenBank/DDBJ databases">
        <title>Genome Assembly of Collichthys lucidus.</title>
        <authorList>
            <person name="Cai M."/>
            <person name="Xiao S."/>
        </authorList>
    </citation>
    <scope>NUCLEOTIDE SEQUENCE [LARGE SCALE GENOMIC DNA]</scope>
    <source>
        <strain evidence="8">JT15FE1705JMU</strain>
        <tissue evidence="8">Muscle</tissue>
    </source>
</reference>
<evidence type="ECO:0000256" key="5">
    <source>
        <dbReference type="ARBA" id="ARBA00022840"/>
    </source>
</evidence>
<proteinExistence type="predicted"/>
<keyword evidence="2" id="KW-0808">Transferase</keyword>
<keyword evidence="4 8" id="KW-0418">Kinase</keyword>
<dbReference type="AlphaFoldDB" id="A0A4U5V6H3"/>
<organism evidence="8 9">
    <name type="scientific">Collichthys lucidus</name>
    <name type="common">Big head croaker</name>
    <name type="synonym">Sciaena lucida</name>
    <dbReference type="NCBI Taxonomy" id="240159"/>
    <lineage>
        <taxon>Eukaryota</taxon>
        <taxon>Metazoa</taxon>
        <taxon>Chordata</taxon>
        <taxon>Craniata</taxon>
        <taxon>Vertebrata</taxon>
        <taxon>Euteleostomi</taxon>
        <taxon>Actinopterygii</taxon>
        <taxon>Neopterygii</taxon>
        <taxon>Teleostei</taxon>
        <taxon>Neoteleostei</taxon>
        <taxon>Acanthomorphata</taxon>
        <taxon>Eupercaria</taxon>
        <taxon>Sciaenidae</taxon>
        <taxon>Collichthys</taxon>
    </lineage>
</organism>
<evidence type="ECO:0000256" key="4">
    <source>
        <dbReference type="ARBA" id="ARBA00022777"/>
    </source>
</evidence>
<protein>
    <submittedName>
        <fullName evidence="8">Putative serine/threonine-protein kinase</fullName>
    </submittedName>
</protein>
<feature type="region of interest" description="Disordered" evidence="6">
    <location>
        <begin position="378"/>
        <end position="416"/>
    </location>
</feature>
<dbReference type="PANTHER" id="PTHR24355:SF1">
    <property type="entry name" value="RIBOSOMAL PROTEIN S6 KINASE-RELATED PROTEIN"/>
    <property type="match status" value="1"/>
</dbReference>
<evidence type="ECO:0000313" key="8">
    <source>
        <dbReference type="EMBL" id="TKS82931.1"/>
    </source>
</evidence>
<dbReference type="Gene3D" id="1.10.510.10">
    <property type="entry name" value="Transferase(Phosphotransferase) domain 1"/>
    <property type="match status" value="1"/>
</dbReference>
<feature type="domain" description="Protein kinase" evidence="7">
    <location>
        <begin position="106"/>
        <end position="373"/>
    </location>
</feature>
<dbReference type="GO" id="GO:0004674">
    <property type="term" value="F:protein serine/threonine kinase activity"/>
    <property type="evidence" value="ECO:0007669"/>
    <property type="project" value="UniProtKB-KW"/>
</dbReference>
<dbReference type="InterPro" id="IPR045270">
    <property type="entry name" value="STKc_AGC"/>
</dbReference>
<dbReference type="InterPro" id="IPR011009">
    <property type="entry name" value="Kinase-like_dom_sf"/>
</dbReference>
<dbReference type="PANTHER" id="PTHR24355">
    <property type="entry name" value="G PROTEIN-COUPLED RECEPTOR KINASE/RIBOSOMAL PROTEIN S6 KINASE"/>
    <property type="match status" value="1"/>
</dbReference>
<gene>
    <name evidence="8" type="ORF">D9C73_017040</name>
</gene>
<accession>A0A4U5V6H3</accession>
<dbReference type="Gene3D" id="3.30.200.20">
    <property type="entry name" value="Phosphorylase Kinase, domain 1"/>
    <property type="match status" value="1"/>
</dbReference>
<evidence type="ECO:0000256" key="6">
    <source>
        <dbReference type="SAM" id="MobiDB-lite"/>
    </source>
</evidence>
<dbReference type="STRING" id="240159.A0A4U5V6H3"/>
<dbReference type="GO" id="GO:0005524">
    <property type="term" value="F:ATP binding"/>
    <property type="evidence" value="ECO:0007669"/>
    <property type="project" value="UniProtKB-KW"/>
</dbReference>
<dbReference type="PROSITE" id="PS00108">
    <property type="entry name" value="PROTEIN_KINASE_ST"/>
    <property type="match status" value="1"/>
</dbReference>
<dbReference type="EMBL" id="CM014092">
    <property type="protein sequence ID" value="TKS82931.1"/>
    <property type="molecule type" value="Genomic_DNA"/>
</dbReference>
<evidence type="ECO:0000256" key="1">
    <source>
        <dbReference type="ARBA" id="ARBA00022527"/>
    </source>
</evidence>
<sequence length="416" mass="46849">MGADGSKNRKRPAEGPEDEDLSSGWRGFLSSMGLSLPASLCRLAPPALRLGQRRMLQGKAPDIPEHVLRLAGVGPDKLRAEWSLPGFIAMFLPEFPHKTVPGHEHFQVLSYIAKGSFGPILKVKDKIKQKTYAVKVIPKSEILRLGVLEQSKEEVIVQRQVRHPFVHDLQDCWQTQRHLYIMCDYCSTGDLYTYWQMIGQFTEDTARVFAAELGCALGFLHDFGIIHRDVKLENILLTDDGHLRLADFGLSRRLERGGRAFTICGTIQYMAPEVLSGGPYNHAADWWSLGILLFSLVTGRLLCKTPTRRLKTLERFKRQTFFHGTTFDLTLLQRQPVKVILELRERPDRAAKARRGLTLSLQPLKGFDYDSFLSPPATPDTHLDASTQTHRAAPLPGPAVPLQPSQEKGPRREVFV</sequence>
<dbReference type="InterPro" id="IPR008271">
    <property type="entry name" value="Ser/Thr_kinase_AS"/>
</dbReference>
<dbReference type="Pfam" id="PF00069">
    <property type="entry name" value="Pkinase"/>
    <property type="match status" value="1"/>
</dbReference>
<feature type="region of interest" description="Disordered" evidence="6">
    <location>
        <begin position="1"/>
        <end position="22"/>
    </location>
</feature>
<dbReference type="SMART" id="SM00220">
    <property type="entry name" value="S_TKc"/>
    <property type="match status" value="1"/>
</dbReference>
<name>A0A4U5V6H3_COLLU</name>
<keyword evidence="9" id="KW-1185">Reference proteome</keyword>
<evidence type="ECO:0000313" key="9">
    <source>
        <dbReference type="Proteomes" id="UP000298787"/>
    </source>
</evidence>
<dbReference type="Proteomes" id="UP000298787">
    <property type="component" value="Chromosome 15"/>
</dbReference>
<dbReference type="SUPFAM" id="SSF56112">
    <property type="entry name" value="Protein kinase-like (PK-like)"/>
    <property type="match status" value="1"/>
</dbReference>
<keyword evidence="1" id="KW-0723">Serine/threonine-protein kinase</keyword>
<keyword evidence="5" id="KW-0067">ATP-binding</keyword>